<gene>
    <name evidence="8" type="ORF">RUA4292_03670</name>
</gene>
<feature type="transmembrane region" description="Helical" evidence="6">
    <location>
        <begin position="284"/>
        <end position="301"/>
    </location>
</feature>
<dbReference type="InterPro" id="IPR000620">
    <property type="entry name" value="EamA_dom"/>
</dbReference>
<evidence type="ECO:0000256" key="2">
    <source>
        <dbReference type="ARBA" id="ARBA00009853"/>
    </source>
</evidence>
<evidence type="ECO:0000256" key="6">
    <source>
        <dbReference type="SAM" id="Phobius"/>
    </source>
</evidence>
<feature type="transmembrane region" description="Helical" evidence="6">
    <location>
        <begin position="222"/>
        <end position="243"/>
    </location>
</feature>
<dbReference type="GO" id="GO:0016020">
    <property type="term" value="C:membrane"/>
    <property type="evidence" value="ECO:0007669"/>
    <property type="project" value="UniProtKB-SubCell"/>
</dbReference>
<dbReference type="Gene3D" id="1.10.3730.20">
    <property type="match status" value="1"/>
</dbReference>
<feature type="domain" description="EamA" evidence="7">
    <location>
        <begin position="26"/>
        <end position="158"/>
    </location>
</feature>
<sequence>MQPTKPNGKDELMTPNIETDARANLIGSAWMIGAMACFALEDALLKAAAVALPVWQILVLFGLGGAVIFACVAMTRGTRLLQPDVLSPAMKIRAVFEILGRLFYVLAITLTPLSSATVILQATPLVVVACAALLFGETVGWRRWSAILVGLIGVVIIIQPTGDSFTILSLLAVLGMLGFAGRDLASRVAPASLGTEVLGFYGFVSVFVAGFAYSFWEQAPIAPVPLITSLHIAGAVGLGAIAYTSLMKAMRTGEVSAVTPFRYSRLLFGVALGVIFFGEDLDQTMWIGSGLIVASGLYILWRGRKV</sequence>
<feature type="transmembrane region" description="Helical" evidence="6">
    <location>
        <begin position="21"/>
        <end position="41"/>
    </location>
</feature>
<comment type="subcellular location">
    <subcellularLocation>
        <location evidence="1">Membrane</location>
        <topology evidence="1">Multi-pass membrane protein</topology>
    </subcellularLocation>
</comment>
<dbReference type="InterPro" id="IPR037185">
    <property type="entry name" value="EmrE-like"/>
</dbReference>
<dbReference type="EMBL" id="CYPU01000068">
    <property type="protein sequence ID" value="CUH49474.1"/>
    <property type="molecule type" value="Genomic_DNA"/>
</dbReference>
<evidence type="ECO:0000256" key="4">
    <source>
        <dbReference type="ARBA" id="ARBA00022989"/>
    </source>
</evidence>
<dbReference type="AlphaFoldDB" id="A0A0P1EGR3"/>
<evidence type="ECO:0000256" key="3">
    <source>
        <dbReference type="ARBA" id="ARBA00022692"/>
    </source>
</evidence>
<feature type="transmembrane region" description="Helical" evidence="6">
    <location>
        <begin position="197"/>
        <end position="216"/>
    </location>
</feature>
<dbReference type="PANTHER" id="PTHR22911:SF6">
    <property type="entry name" value="SOLUTE CARRIER FAMILY 35 MEMBER G1"/>
    <property type="match status" value="1"/>
</dbReference>
<dbReference type="Proteomes" id="UP000050783">
    <property type="component" value="Unassembled WGS sequence"/>
</dbReference>
<evidence type="ECO:0000256" key="5">
    <source>
        <dbReference type="ARBA" id="ARBA00023136"/>
    </source>
</evidence>
<dbReference type="PANTHER" id="PTHR22911">
    <property type="entry name" value="ACYL-MALONYL CONDENSING ENZYME-RELATED"/>
    <property type="match status" value="1"/>
</dbReference>
<dbReference type="SUPFAM" id="SSF103481">
    <property type="entry name" value="Multidrug resistance efflux transporter EmrE"/>
    <property type="match status" value="2"/>
</dbReference>
<feature type="domain" description="EamA" evidence="7">
    <location>
        <begin position="170"/>
        <end position="299"/>
    </location>
</feature>
<proteinExistence type="inferred from homology"/>
<feature type="transmembrane region" description="Helical" evidence="6">
    <location>
        <begin position="143"/>
        <end position="159"/>
    </location>
</feature>
<evidence type="ECO:0000313" key="8">
    <source>
        <dbReference type="EMBL" id="CUH49474.1"/>
    </source>
</evidence>
<protein>
    <submittedName>
        <fullName evidence="8">Carboxylate/amino acid/amine transporter</fullName>
    </submittedName>
</protein>
<keyword evidence="5 6" id="KW-0472">Membrane</keyword>
<dbReference type="Pfam" id="PF00892">
    <property type="entry name" value="EamA"/>
    <property type="match status" value="2"/>
</dbReference>
<reference evidence="8 9" key="1">
    <citation type="submission" date="2015-09" db="EMBL/GenBank/DDBJ databases">
        <authorList>
            <consortium name="Swine Surveillance"/>
        </authorList>
    </citation>
    <scope>NUCLEOTIDE SEQUENCE [LARGE SCALE GENOMIC DNA]</scope>
    <source>
        <strain evidence="8 9">CECT 4292</strain>
    </source>
</reference>
<evidence type="ECO:0000259" key="7">
    <source>
        <dbReference type="Pfam" id="PF00892"/>
    </source>
</evidence>
<feature type="transmembrane region" description="Helical" evidence="6">
    <location>
        <begin position="53"/>
        <end position="73"/>
    </location>
</feature>
<accession>A0A0P1EGR3</accession>
<dbReference type="STRING" id="81569.RUM4293_02528"/>
<evidence type="ECO:0000256" key="1">
    <source>
        <dbReference type="ARBA" id="ARBA00004141"/>
    </source>
</evidence>
<organism evidence="8 9">
    <name type="scientific">Ruegeria atlantica</name>
    <dbReference type="NCBI Taxonomy" id="81569"/>
    <lineage>
        <taxon>Bacteria</taxon>
        <taxon>Pseudomonadati</taxon>
        <taxon>Pseudomonadota</taxon>
        <taxon>Alphaproteobacteria</taxon>
        <taxon>Rhodobacterales</taxon>
        <taxon>Roseobacteraceae</taxon>
        <taxon>Ruegeria</taxon>
    </lineage>
</organism>
<keyword evidence="4 6" id="KW-1133">Transmembrane helix</keyword>
<keyword evidence="3 6" id="KW-0812">Transmembrane</keyword>
<comment type="similarity">
    <text evidence="2">Belongs to the drug/metabolite transporter (DMT) superfamily. 10 TMS drug/metabolite exporter (DME) (TC 2.A.7.3) family.</text>
</comment>
<evidence type="ECO:0000313" key="9">
    <source>
        <dbReference type="Proteomes" id="UP000050783"/>
    </source>
</evidence>
<feature type="transmembrane region" description="Helical" evidence="6">
    <location>
        <begin position="165"/>
        <end position="185"/>
    </location>
</feature>
<name>A0A0P1EGR3_9RHOB</name>